<dbReference type="InterPro" id="IPR001849">
    <property type="entry name" value="PH_domain"/>
</dbReference>
<comment type="caution">
    <text evidence="4">The sequence shown here is derived from an EMBL/GenBank/DDBJ whole genome shotgun (WGS) entry which is preliminary data.</text>
</comment>
<dbReference type="Gene3D" id="2.30.29.30">
    <property type="entry name" value="Pleckstrin-homology domain (PH domain)/Phosphotyrosine-binding domain (PTB)"/>
    <property type="match status" value="1"/>
</dbReference>
<organism evidence="4 5">
    <name type="scientific">Peronospora farinosa</name>
    <dbReference type="NCBI Taxonomy" id="134698"/>
    <lineage>
        <taxon>Eukaryota</taxon>
        <taxon>Sar</taxon>
        <taxon>Stramenopiles</taxon>
        <taxon>Oomycota</taxon>
        <taxon>Peronosporomycetes</taxon>
        <taxon>Peronosporales</taxon>
        <taxon>Peronosporaceae</taxon>
        <taxon>Peronospora</taxon>
    </lineage>
</organism>
<dbReference type="PROSITE" id="PS50003">
    <property type="entry name" value="PH_DOMAIN"/>
    <property type="match status" value="1"/>
</dbReference>
<feature type="compositionally biased region" description="Basic and acidic residues" evidence="1">
    <location>
        <begin position="34"/>
        <end position="45"/>
    </location>
</feature>
<evidence type="ECO:0000259" key="2">
    <source>
        <dbReference type="PROSITE" id="PS50003"/>
    </source>
</evidence>
<feature type="region of interest" description="Disordered" evidence="1">
    <location>
        <begin position="1"/>
        <end position="94"/>
    </location>
</feature>
<proteinExistence type="predicted"/>
<protein>
    <recommendedName>
        <fullName evidence="6">WW domain-containing protein</fullName>
    </recommendedName>
</protein>
<dbReference type="InterPro" id="IPR011993">
    <property type="entry name" value="PH-like_dom_sf"/>
</dbReference>
<dbReference type="SMART" id="SM00233">
    <property type="entry name" value="PH"/>
    <property type="match status" value="1"/>
</dbReference>
<dbReference type="PROSITE" id="PS50020">
    <property type="entry name" value="WW_DOMAIN_2"/>
    <property type="match status" value="1"/>
</dbReference>
<sequence>MAPEPSVRSRRHRSQTRGQSRPRHPEPNSPFCEPSHRRPQHDPMRHHSSPTRGRADPTDVSLRERQKQRKQARSKSRPAPGTRDSRDRPSIKRARVRFSMIELGSAAETLTTKGTCSGFLRKQADNEPGAWNQYYFVVKPLTYLFYYNSKDDETPRGIIDLEYLTDIKRNADCLQRAVGGGDNCFRVSGKLPPLTAEQIASGDAPKMRPLYLDTEDDDKAKEWMNAIRNHRFSLKKDEHFFKMMHQLRDANLRISQLEETQQREAERKRFLRIKAKTLLQKMRAIDSGNMDEMPEAEIDLDDIADDMLAMLEGMEDVLVNLQMKLDQLTQMKSDKAATTSSRRGFTQVLQRAVSRRDNTSILEIPEHEEEETLAAIRSRRQRNLVDQLAVIKEKPSEKLREKPQVKVQEKPLAKAQEKPLVKAQEKPQAKVQEKPQAKVQEKPQVKVQEKPQVKVQEKPQVKPQEQPREKIKEIAQELPRDKIKEKPLEELPASVDNVSDVLAMWKAKKKKSSSSTKQPAAEDGDSSRKNSKYQSVRGAMVAPETGSARKHTAIQKSRDGESLSEEDTASLYSTEDGESGEKLPPGWTKHESRGYPGTYYYANEDGKVSWDVPTDDMASNDRGKKDHSDDRHSDDHHNSDRCDHSDHSDLDDDANEDYGHHIGHNDPEEDEADICPDTSVDTSSEYLSETEADEETAGGTTSAAYRKQKPKPKSAWAFKLPKLLPTTTTNMQTAAPEVPASVSPIRHGANHHEF</sequence>
<dbReference type="Pfam" id="PF00169">
    <property type="entry name" value="PH"/>
    <property type="match status" value="1"/>
</dbReference>
<evidence type="ECO:0000313" key="5">
    <source>
        <dbReference type="Proteomes" id="UP001159659"/>
    </source>
</evidence>
<gene>
    <name evidence="4" type="ORF">PFR002_LOCUS1376</name>
</gene>
<accession>A0AAV0SU85</accession>
<feature type="compositionally biased region" description="Basic residues" evidence="1">
    <location>
        <begin position="66"/>
        <end position="76"/>
    </location>
</feature>
<feature type="domain" description="WW" evidence="3">
    <location>
        <begin position="581"/>
        <end position="615"/>
    </location>
</feature>
<feature type="domain" description="PH" evidence="2">
    <location>
        <begin position="113"/>
        <end position="232"/>
    </location>
</feature>
<evidence type="ECO:0008006" key="6">
    <source>
        <dbReference type="Google" id="ProtNLM"/>
    </source>
</evidence>
<feature type="compositionally biased region" description="Basic and acidic residues" evidence="1">
    <location>
        <begin position="657"/>
        <end position="666"/>
    </location>
</feature>
<feature type="compositionally biased region" description="Basic and acidic residues" evidence="1">
    <location>
        <begin position="395"/>
        <end position="489"/>
    </location>
</feature>
<evidence type="ECO:0000313" key="4">
    <source>
        <dbReference type="EMBL" id="CAI5707224.1"/>
    </source>
</evidence>
<evidence type="ECO:0000259" key="3">
    <source>
        <dbReference type="PROSITE" id="PS50020"/>
    </source>
</evidence>
<dbReference type="Proteomes" id="UP001159659">
    <property type="component" value="Unassembled WGS sequence"/>
</dbReference>
<dbReference type="SUPFAM" id="SSF50729">
    <property type="entry name" value="PH domain-like"/>
    <property type="match status" value="1"/>
</dbReference>
<dbReference type="InterPro" id="IPR036020">
    <property type="entry name" value="WW_dom_sf"/>
</dbReference>
<dbReference type="SUPFAM" id="SSF51045">
    <property type="entry name" value="WW domain"/>
    <property type="match status" value="1"/>
</dbReference>
<dbReference type="InterPro" id="IPR001202">
    <property type="entry name" value="WW_dom"/>
</dbReference>
<feature type="compositionally biased region" description="Low complexity" evidence="1">
    <location>
        <begin position="719"/>
        <end position="729"/>
    </location>
</feature>
<dbReference type="EMBL" id="CANTFK010000141">
    <property type="protein sequence ID" value="CAI5707224.1"/>
    <property type="molecule type" value="Genomic_DNA"/>
</dbReference>
<feature type="compositionally biased region" description="Basic and acidic residues" evidence="1">
    <location>
        <begin position="619"/>
        <end position="648"/>
    </location>
</feature>
<name>A0AAV0SU85_9STRA</name>
<evidence type="ECO:0000256" key="1">
    <source>
        <dbReference type="SAM" id="MobiDB-lite"/>
    </source>
</evidence>
<reference evidence="4" key="1">
    <citation type="submission" date="2022-12" db="EMBL/GenBank/DDBJ databases">
        <authorList>
            <person name="Webb A."/>
        </authorList>
    </citation>
    <scope>NUCLEOTIDE SEQUENCE</scope>
    <source>
        <strain evidence="4">Pf2</strain>
    </source>
</reference>
<feature type="compositionally biased region" description="Basic and acidic residues" evidence="1">
    <location>
        <begin position="53"/>
        <end position="65"/>
    </location>
</feature>
<feature type="region of interest" description="Disordered" evidence="1">
    <location>
        <begin position="395"/>
        <end position="754"/>
    </location>
</feature>
<dbReference type="AlphaFoldDB" id="A0AAV0SU85"/>